<feature type="region of interest" description="Disordered" evidence="1">
    <location>
        <begin position="1"/>
        <end position="32"/>
    </location>
</feature>
<dbReference type="AlphaFoldDB" id="A0A8S4HVH3"/>
<dbReference type="Proteomes" id="UP000838878">
    <property type="component" value="Chromosome 1"/>
</dbReference>
<dbReference type="EMBL" id="OV170221">
    <property type="protein sequence ID" value="CAH0712988.1"/>
    <property type="molecule type" value="Genomic_DNA"/>
</dbReference>
<name>A0A8S4HVH3_9NEOP</name>
<sequence length="68" mass="7293">MNERSSRKTGTSGGIELGKAPGSMMDHSSTNLLKLEPNDTKATITRIVYVSRRTYALAAVGLVALELN</sequence>
<feature type="non-terminal residue" evidence="2">
    <location>
        <position position="68"/>
    </location>
</feature>
<reference evidence="2" key="1">
    <citation type="submission" date="2021-12" db="EMBL/GenBank/DDBJ databases">
        <authorList>
            <person name="Martin H S."/>
        </authorList>
    </citation>
    <scope>NUCLEOTIDE SEQUENCE</scope>
</reference>
<accession>A0A8S4HVH3</accession>
<organism evidence="2 3">
    <name type="scientific">Brenthis ino</name>
    <name type="common">lesser marbled fritillary</name>
    <dbReference type="NCBI Taxonomy" id="405034"/>
    <lineage>
        <taxon>Eukaryota</taxon>
        <taxon>Metazoa</taxon>
        <taxon>Ecdysozoa</taxon>
        <taxon>Arthropoda</taxon>
        <taxon>Hexapoda</taxon>
        <taxon>Insecta</taxon>
        <taxon>Pterygota</taxon>
        <taxon>Neoptera</taxon>
        <taxon>Endopterygota</taxon>
        <taxon>Lepidoptera</taxon>
        <taxon>Glossata</taxon>
        <taxon>Ditrysia</taxon>
        <taxon>Papilionoidea</taxon>
        <taxon>Nymphalidae</taxon>
        <taxon>Heliconiinae</taxon>
        <taxon>Argynnini</taxon>
        <taxon>Brenthis</taxon>
    </lineage>
</organism>
<evidence type="ECO:0000313" key="2">
    <source>
        <dbReference type="EMBL" id="CAH0712988.1"/>
    </source>
</evidence>
<evidence type="ECO:0000256" key="1">
    <source>
        <dbReference type="SAM" id="MobiDB-lite"/>
    </source>
</evidence>
<keyword evidence="3" id="KW-1185">Reference proteome</keyword>
<gene>
    <name evidence="2" type="ORF">BINO364_LOCUS193</name>
</gene>
<proteinExistence type="predicted"/>
<evidence type="ECO:0000313" key="3">
    <source>
        <dbReference type="Proteomes" id="UP000838878"/>
    </source>
</evidence>
<protein>
    <submittedName>
        <fullName evidence="2">Uncharacterized protein</fullName>
    </submittedName>
</protein>